<name>A0A5B7HIH4_PORTR</name>
<comment type="caution">
    <text evidence="1">The sequence shown here is derived from an EMBL/GenBank/DDBJ whole genome shotgun (WGS) entry which is preliminary data.</text>
</comment>
<dbReference type="EMBL" id="VSRR010028796">
    <property type="protein sequence ID" value="MPC69047.1"/>
    <property type="molecule type" value="Genomic_DNA"/>
</dbReference>
<evidence type="ECO:0000313" key="1">
    <source>
        <dbReference type="EMBL" id="MPC69047.1"/>
    </source>
</evidence>
<organism evidence="1 2">
    <name type="scientific">Portunus trituberculatus</name>
    <name type="common">Swimming crab</name>
    <name type="synonym">Neptunus trituberculatus</name>
    <dbReference type="NCBI Taxonomy" id="210409"/>
    <lineage>
        <taxon>Eukaryota</taxon>
        <taxon>Metazoa</taxon>
        <taxon>Ecdysozoa</taxon>
        <taxon>Arthropoda</taxon>
        <taxon>Crustacea</taxon>
        <taxon>Multicrustacea</taxon>
        <taxon>Malacostraca</taxon>
        <taxon>Eumalacostraca</taxon>
        <taxon>Eucarida</taxon>
        <taxon>Decapoda</taxon>
        <taxon>Pleocyemata</taxon>
        <taxon>Brachyura</taxon>
        <taxon>Eubrachyura</taxon>
        <taxon>Portunoidea</taxon>
        <taxon>Portunidae</taxon>
        <taxon>Portuninae</taxon>
        <taxon>Portunus</taxon>
    </lineage>
</organism>
<dbReference type="Proteomes" id="UP000324222">
    <property type="component" value="Unassembled WGS sequence"/>
</dbReference>
<reference evidence="1 2" key="1">
    <citation type="submission" date="2019-05" db="EMBL/GenBank/DDBJ databases">
        <title>Another draft genome of Portunus trituberculatus and its Hox gene families provides insights of decapod evolution.</title>
        <authorList>
            <person name="Jeong J.-H."/>
            <person name="Song I."/>
            <person name="Kim S."/>
            <person name="Choi T."/>
            <person name="Kim D."/>
            <person name="Ryu S."/>
            <person name="Kim W."/>
        </authorList>
    </citation>
    <scope>NUCLEOTIDE SEQUENCE [LARGE SCALE GENOMIC DNA]</scope>
    <source>
        <tissue evidence="1">Muscle</tissue>
    </source>
</reference>
<dbReference type="AlphaFoldDB" id="A0A5B7HIH4"/>
<accession>A0A5B7HIH4</accession>
<proteinExistence type="predicted"/>
<evidence type="ECO:0000313" key="2">
    <source>
        <dbReference type="Proteomes" id="UP000324222"/>
    </source>
</evidence>
<keyword evidence="2" id="KW-1185">Reference proteome</keyword>
<protein>
    <submittedName>
        <fullName evidence="1">Uncharacterized protein</fullName>
    </submittedName>
</protein>
<gene>
    <name evidence="1" type="ORF">E2C01_063260</name>
</gene>
<sequence>MLWCVEEIKRQKKIIWIAVVGVLRCPREGYEMRQEANRKIREGILGLKLKIYKDREYYGVSVFDLDDALPQQAFERDVILFSKEGERVMCSRFFEWIRVTEAAQYTQAAGRTH</sequence>